<name>A0A1I4RDS7_9EURY</name>
<dbReference type="Pfam" id="PF16244">
    <property type="entry name" value="DUF4901"/>
    <property type="match status" value="1"/>
</dbReference>
<evidence type="ECO:0000313" key="2">
    <source>
        <dbReference type="EMBL" id="SFM50442.1"/>
    </source>
</evidence>
<dbReference type="Gene3D" id="3.10.450.40">
    <property type="match status" value="1"/>
</dbReference>
<dbReference type="RefSeq" id="WP_245747960.1">
    <property type="nucleotide sequence ID" value="NZ_FOUJ01000002.1"/>
</dbReference>
<reference evidence="3" key="1">
    <citation type="submission" date="2016-10" db="EMBL/GenBank/DDBJ databases">
        <authorList>
            <person name="Varghese N."/>
            <person name="Submissions S."/>
        </authorList>
    </citation>
    <scope>NUCLEOTIDE SEQUENCE [LARGE SCALE GENOMIC DNA]</scope>
    <source>
        <strain evidence="3">Mob M</strain>
    </source>
</reference>
<keyword evidence="3" id="KW-1185">Reference proteome</keyword>
<accession>A0A1I4RDS7</accession>
<evidence type="ECO:0000259" key="1">
    <source>
        <dbReference type="Pfam" id="PF16244"/>
    </source>
</evidence>
<organism evidence="2 3">
    <name type="scientific">Methanolobus profundi</name>
    <dbReference type="NCBI Taxonomy" id="487685"/>
    <lineage>
        <taxon>Archaea</taxon>
        <taxon>Methanobacteriati</taxon>
        <taxon>Methanobacteriota</taxon>
        <taxon>Stenosarchaea group</taxon>
        <taxon>Methanomicrobia</taxon>
        <taxon>Methanosarcinales</taxon>
        <taxon>Methanosarcinaceae</taxon>
        <taxon>Methanolobus</taxon>
    </lineage>
</organism>
<evidence type="ECO:0000313" key="3">
    <source>
        <dbReference type="Proteomes" id="UP000198535"/>
    </source>
</evidence>
<dbReference type="EMBL" id="FOUJ01000002">
    <property type="protein sequence ID" value="SFM50442.1"/>
    <property type="molecule type" value="Genomic_DNA"/>
</dbReference>
<dbReference type="InterPro" id="IPR032599">
    <property type="entry name" value="YcdB/YcdC_rep_domain"/>
</dbReference>
<dbReference type="Proteomes" id="UP000198535">
    <property type="component" value="Unassembled WGS sequence"/>
</dbReference>
<feature type="domain" description="YcdB/YcdC repeated" evidence="1">
    <location>
        <begin position="165"/>
        <end position="280"/>
    </location>
</feature>
<dbReference type="STRING" id="487685.SAMN04488696_1520"/>
<dbReference type="AlphaFoldDB" id="A0A1I4RDS7"/>
<sequence length="380" mass="42181">MNHVNHKHILIAVLILVALTIIGSIASEHEWIVSTKEEQSSYSNYLNPDTTKVNVTFEKAKEILISSNSEINSDSINGELINDSQYGIIWQLTSKTSDNGSVLGVIDSGDGTLLWIEITKGEISEKNNFDPNTAEVNVTLEEAKKILKNENENIVDDSITGSLNGLEWELNGITTNGKAVVISIDAISGDIIKLYDSSKDGKGSLDLNDDDALEIANEYVATRNSVDSINELELEEIKKSDSNTFYVSYVRIIKGIPSLSDGILLRVNSGTGEVRTYRKTWSMDENEVVVVSTEPDISSDEASEILKEYMANEPFIGKDKADTVKINSSSLVWKFDDNQTIHLAWWIRFKDSTFANEDSPAATWIDAHSGEIILFVYERD</sequence>
<proteinExistence type="predicted"/>
<protein>
    <recommendedName>
        <fullName evidence="1">YcdB/YcdC repeated domain-containing protein</fullName>
    </recommendedName>
</protein>
<gene>
    <name evidence="2" type="ORF">SAMN04488696_1520</name>
</gene>